<feature type="signal peptide" evidence="12">
    <location>
        <begin position="1"/>
        <end position="24"/>
    </location>
</feature>
<dbReference type="InterPro" id="IPR049371">
    <property type="entry name" value="GspD-like_N0"/>
</dbReference>
<evidence type="ECO:0000256" key="8">
    <source>
        <dbReference type="ARBA" id="ARBA00023136"/>
    </source>
</evidence>
<dbReference type="Proteomes" id="UP000295375">
    <property type="component" value="Unassembled WGS sequence"/>
</dbReference>
<dbReference type="InterPro" id="IPR004845">
    <property type="entry name" value="T2SS_GspD_CS"/>
</dbReference>
<dbReference type="InterPro" id="IPR050810">
    <property type="entry name" value="Bact_Secretion_Sys_Channel"/>
</dbReference>
<evidence type="ECO:0000256" key="2">
    <source>
        <dbReference type="ARBA" id="ARBA00006980"/>
    </source>
</evidence>
<organism evidence="16 17">
    <name type="scientific">Permianibacter aggregans</name>
    <dbReference type="NCBI Taxonomy" id="1510150"/>
    <lineage>
        <taxon>Bacteria</taxon>
        <taxon>Pseudomonadati</taxon>
        <taxon>Pseudomonadota</taxon>
        <taxon>Gammaproteobacteria</taxon>
        <taxon>Pseudomonadales</taxon>
        <taxon>Pseudomonadaceae</taxon>
        <taxon>Permianibacter</taxon>
    </lineage>
</organism>
<evidence type="ECO:0000256" key="9">
    <source>
        <dbReference type="ARBA" id="ARBA00023237"/>
    </source>
</evidence>
<feature type="domain" description="Type II/III secretion system secretin-like" evidence="13">
    <location>
        <begin position="443"/>
        <end position="604"/>
    </location>
</feature>
<dbReference type="InterPro" id="IPR001775">
    <property type="entry name" value="GspD/PilQ"/>
</dbReference>
<dbReference type="EMBL" id="SNYM01000003">
    <property type="protein sequence ID" value="TDQ49679.1"/>
    <property type="molecule type" value="Genomic_DNA"/>
</dbReference>
<keyword evidence="7" id="KW-0653">Protein transport</keyword>
<comment type="similarity">
    <text evidence="2">Belongs to the bacterial secretin family. GSP D subfamily.</text>
</comment>
<evidence type="ECO:0000256" key="7">
    <source>
        <dbReference type="ARBA" id="ARBA00022927"/>
    </source>
</evidence>
<evidence type="ECO:0000256" key="10">
    <source>
        <dbReference type="RuleBase" id="RU004004"/>
    </source>
</evidence>
<reference evidence="16 17" key="1">
    <citation type="submission" date="2019-03" db="EMBL/GenBank/DDBJ databases">
        <title>Genomic Encyclopedia of Type Strains, Phase IV (KMG-IV): sequencing the most valuable type-strain genomes for metagenomic binning, comparative biology and taxonomic classification.</title>
        <authorList>
            <person name="Goeker M."/>
        </authorList>
    </citation>
    <scope>NUCLEOTIDE SEQUENCE [LARGE SCALE GENOMIC DNA]</scope>
    <source>
        <strain evidence="16 17">DSM 103792</strain>
    </source>
</reference>
<dbReference type="InterPro" id="IPR005644">
    <property type="entry name" value="NolW-like"/>
</dbReference>
<feature type="domain" description="NolW-like" evidence="14">
    <location>
        <begin position="127"/>
        <end position="187"/>
    </location>
</feature>
<dbReference type="OrthoDB" id="9775455at2"/>
<keyword evidence="4" id="KW-1134">Transmembrane beta strand</keyword>
<evidence type="ECO:0000256" key="1">
    <source>
        <dbReference type="ARBA" id="ARBA00004442"/>
    </source>
</evidence>
<dbReference type="NCBIfam" id="TIGR02517">
    <property type="entry name" value="type_II_gspD"/>
    <property type="match status" value="1"/>
</dbReference>
<evidence type="ECO:0000256" key="12">
    <source>
        <dbReference type="SAM" id="SignalP"/>
    </source>
</evidence>
<evidence type="ECO:0000259" key="13">
    <source>
        <dbReference type="Pfam" id="PF00263"/>
    </source>
</evidence>
<dbReference type="GO" id="GO:0015627">
    <property type="term" value="C:type II protein secretion system complex"/>
    <property type="evidence" value="ECO:0007669"/>
    <property type="project" value="InterPro"/>
</dbReference>
<comment type="caution">
    <text evidence="16">The sequence shown here is derived from an EMBL/GenBank/DDBJ whole genome shotgun (WGS) entry which is preliminary data.</text>
</comment>
<keyword evidence="3 10" id="KW-0813">Transport</keyword>
<keyword evidence="8" id="KW-0472">Membrane</keyword>
<feature type="domain" description="GspD-like N0" evidence="15">
    <location>
        <begin position="29"/>
        <end position="99"/>
    </location>
</feature>
<evidence type="ECO:0000256" key="6">
    <source>
        <dbReference type="ARBA" id="ARBA00022729"/>
    </source>
</evidence>
<dbReference type="InterPro" id="IPR013356">
    <property type="entry name" value="T2SS_GspD"/>
</dbReference>
<proteinExistence type="inferred from homology"/>
<gene>
    <name evidence="16" type="ORF">EV696_10347</name>
</gene>
<dbReference type="Pfam" id="PF03958">
    <property type="entry name" value="Secretin_N"/>
    <property type="match status" value="3"/>
</dbReference>
<keyword evidence="6 12" id="KW-0732">Signal</keyword>
<evidence type="ECO:0000256" key="5">
    <source>
        <dbReference type="ARBA" id="ARBA00022692"/>
    </source>
</evidence>
<evidence type="ECO:0000256" key="4">
    <source>
        <dbReference type="ARBA" id="ARBA00022452"/>
    </source>
</evidence>
<accession>A0A4R6UUU0</accession>
<dbReference type="Pfam" id="PF21305">
    <property type="entry name" value="type_II_gspD_N0"/>
    <property type="match status" value="1"/>
</dbReference>
<evidence type="ECO:0000259" key="15">
    <source>
        <dbReference type="Pfam" id="PF21305"/>
    </source>
</evidence>
<feature type="region of interest" description="Disordered" evidence="11">
    <location>
        <begin position="628"/>
        <end position="689"/>
    </location>
</feature>
<protein>
    <submittedName>
        <fullName evidence="16">General secretion pathway protein D</fullName>
    </submittedName>
</protein>
<feature type="chain" id="PRO_5021019933" evidence="12">
    <location>
        <begin position="25"/>
        <end position="689"/>
    </location>
</feature>
<dbReference type="RefSeq" id="WP_133588206.1">
    <property type="nucleotide sequence ID" value="NZ_CP037953.1"/>
</dbReference>
<evidence type="ECO:0000256" key="11">
    <source>
        <dbReference type="SAM" id="MobiDB-lite"/>
    </source>
</evidence>
<feature type="domain" description="NolW-like" evidence="14">
    <location>
        <begin position="191"/>
        <end position="259"/>
    </location>
</feature>
<name>A0A4R6UUU0_9GAMM</name>
<keyword evidence="5" id="KW-0812">Transmembrane</keyword>
<dbReference type="PROSITE" id="PS00875">
    <property type="entry name" value="T2SP_D"/>
    <property type="match status" value="1"/>
</dbReference>
<evidence type="ECO:0000313" key="16">
    <source>
        <dbReference type="EMBL" id="TDQ49679.1"/>
    </source>
</evidence>
<dbReference type="PANTHER" id="PTHR30332:SF24">
    <property type="entry name" value="SECRETIN GSPD-RELATED"/>
    <property type="match status" value="1"/>
</dbReference>
<keyword evidence="17" id="KW-1185">Reference proteome</keyword>
<dbReference type="AlphaFoldDB" id="A0A4R6UUU0"/>
<dbReference type="Pfam" id="PF00263">
    <property type="entry name" value="Secretin"/>
    <property type="match status" value="1"/>
</dbReference>
<dbReference type="GO" id="GO:0009279">
    <property type="term" value="C:cell outer membrane"/>
    <property type="evidence" value="ECO:0007669"/>
    <property type="project" value="UniProtKB-SubCell"/>
</dbReference>
<dbReference type="GO" id="GO:0015628">
    <property type="term" value="P:protein secretion by the type II secretion system"/>
    <property type="evidence" value="ECO:0007669"/>
    <property type="project" value="InterPro"/>
</dbReference>
<dbReference type="InterPro" id="IPR038591">
    <property type="entry name" value="NolW-like_sf"/>
</dbReference>
<evidence type="ECO:0000259" key="14">
    <source>
        <dbReference type="Pfam" id="PF03958"/>
    </source>
</evidence>
<feature type="domain" description="NolW-like" evidence="14">
    <location>
        <begin position="264"/>
        <end position="346"/>
    </location>
</feature>
<dbReference type="PRINTS" id="PR00811">
    <property type="entry name" value="BCTERIALGSPD"/>
</dbReference>
<dbReference type="PANTHER" id="PTHR30332">
    <property type="entry name" value="PROBABLE GENERAL SECRETION PATHWAY PROTEIN D"/>
    <property type="match status" value="1"/>
</dbReference>
<sequence>MKTLQRTLLAGVLASLAFSPTLFAGQAVLNLKDADIRVVIEQVSKLTGKTFVLDPRVQGQRITILSQHMMDEKEIYDTFLTILKVYGFAAVETNGVVKIMQEQGARQENVPVYAEGGRRFTGDELVTRVIKVEYVDANQLVPVLRALVPQSGHFAPYARTNVLVIVDTAANLNRIVEIVRQIDKASEEEIEVIALKHASADEVVRILENLDRQGNKGEDPMNRPRYTADVRTNSILLAAEGKARIRLRGMIAQLDQPVSSGGNTKVIYLHYAKAEDLVKVLTGVSQQLEKAEEGKKADTAAARSRTGGNFSIDAHEETNALVISASPDMMRSLEAIIRQLDIRRAQVHVEAMIVEISDNLARELGVQWLFAERGDNPEVPGGGTNFTNTGPGIFQIAAAARQLDGEDGTSDAVNQLLGNLSGITFGLGRIRDDGFSFAAFIKALGSTTDSNILSMPSVTTLDNEEAEFLAGQEVPFITGSTLGSNNTNPFNQVERKEIGIKLKIKPQVNEGNAVRLSIEQEVSSIAGNTGVDIVTNKRAIKNSVLVEDGDTIVLGGLVDEDVQESVQKVPLLGDIPILGHLFKSQKSTKIKRNLMVFIRPTIIRDASSSSQLSARKYDALREMQKVEQEKGINLMPSTDTPMLPEWQERPINENGRSDESRYQQDSASEVVTPTEDSTEQENPAQQEGQ</sequence>
<keyword evidence="9" id="KW-0998">Cell outer membrane</keyword>
<dbReference type="Gene3D" id="3.30.1370.120">
    <property type="match status" value="3"/>
</dbReference>
<evidence type="ECO:0000313" key="17">
    <source>
        <dbReference type="Proteomes" id="UP000295375"/>
    </source>
</evidence>
<evidence type="ECO:0000256" key="3">
    <source>
        <dbReference type="ARBA" id="ARBA00022448"/>
    </source>
</evidence>
<feature type="compositionally biased region" description="Basic and acidic residues" evidence="11">
    <location>
        <begin position="646"/>
        <end position="662"/>
    </location>
</feature>
<dbReference type="InterPro" id="IPR004846">
    <property type="entry name" value="T2SS/T3SS_dom"/>
</dbReference>
<comment type="subcellular location">
    <subcellularLocation>
        <location evidence="1 10">Cell outer membrane</location>
    </subcellularLocation>
</comment>
<feature type="compositionally biased region" description="Polar residues" evidence="11">
    <location>
        <begin position="663"/>
        <end position="689"/>
    </location>
</feature>